<dbReference type="Proteomes" id="UP000777482">
    <property type="component" value="Unassembled WGS sequence"/>
</dbReference>
<gene>
    <name evidence="2" type="ORF">C6P46_006029</name>
</gene>
<dbReference type="EMBL" id="PUHQ01000070">
    <property type="protein sequence ID" value="KAG0658153.1"/>
    <property type="molecule type" value="Genomic_DNA"/>
</dbReference>
<protein>
    <submittedName>
        <fullName evidence="2">Uncharacterized protein</fullName>
    </submittedName>
</protein>
<reference evidence="2 3" key="1">
    <citation type="submission" date="2020-11" db="EMBL/GenBank/DDBJ databases">
        <title>Kefir isolates.</title>
        <authorList>
            <person name="Marcisauskas S."/>
            <person name="Kim Y."/>
            <person name="Blasche S."/>
        </authorList>
    </citation>
    <scope>NUCLEOTIDE SEQUENCE [LARGE SCALE GENOMIC DNA]</scope>
    <source>
        <strain evidence="2 3">KR</strain>
    </source>
</reference>
<keyword evidence="3" id="KW-1185">Reference proteome</keyword>
<comment type="caution">
    <text evidence="2">The sequence shown here is derived from an EMBL/GenBank/DDBJ whole genome shotgun (WGS) entry which is preliminary data.</text>
</comment>
<organism evidence="2 3">
    <name type="scientific">Rhodotorula mucilaginosa</name>
    <name type="common">Yeast</name>
    <name type="synonym">Rhodotorula rubra</name>
    <dbReference type="NCBI Taxonomy" id="5537"/>
    <lineage>
        <taxon>Eukaryota</taxon>
        <taxon>Fungi</taxon>
        <taxon>Dikarya</taxon>
        <taxon>Basidiomycota</taxon>
        <taxon>Pucciniomycotina</taxon>
        <taxon>Microbotryomycetes</taxon>
        <taxon>Sporidiobolales</taxon>
        <taxon>Sporidiobolaceae</taxon>
        <taxon>Rhodotorula</taxon>
    </lineage>
</organism>
<evidence type="ECO:0000256" key="1">
    <source>
        <dbReference type="SAM" id="MobiDB-lite"/>
    </source>
</evidence>
<dbReference type="AlphaFoldDB" id="A0A9P7B4U4"/>
<evidence type="ECO:0000313" key="2">
    <source>
        <dbReference type="EMBL" id="KAG0658153.1"/>
    </source>
</evidence>
<accession>A0A9P7B4U4</accession>
<feature type="region of interest" description="Disordered" evidence="1">
    <location>
        <begin position="139"/>
        <end position="169"/>
    </location>
</feature>
<name>A0A9P7B4U4_RHOMI</name>
<sequence>MLARGGPIFDPDRFSDRFRKRAVIWFVFKKLEELRAQLESEGQHGVNFAEYTQISWVAQIMQYETLAAAELINAALLTLLYTVCDLARADSGGIGPAMLMVIDTDPLEFAASHVPSLSCSRIAPASIPLTFATALHAGSHSDRHTGVPDRGGGGSSARESPAEVKPATPADLENSNRVLMYRLVTSSQAAALHSWIEEYRLRYKEFRATRLEAA</sequence>
<evidence type="ECO:0000313" key="3">
    <source>
        <dbReference type="Proteomes" id="UP000777482"/>
    </source>
</evidence>
<proteinExistence type="predicted"/>